<sequence length="97" mass="10249">MKFFGSFIVLLFALITGAAAQLQAYIVSFPKDTPDSVVKDAKQAILDAGGKITHEYTIIKGFAAQAPASAMSTVSIQSSQYHPTIEVDGVASINVQT</sequence>
<reference evidence="3" key="1">
    <citation type="journal article" date="2020" name="Stud. Mycol.">
        <title>101 Dothideomycetes genomes: a test case for predicting lifestyles and emergence of pathogens.</title>
        <authorList>
            <person name="Haridas S."/>
            <person name="Albert R."/>
            <person name="Binder M."/>
            <person name="Bloem J."/>
            <person name="Labutti K."/>
            <person name="Salamov A."/>
            <person name="Andreopoulos B."/>
            <person name="Baker S."/>
            <person name="Barry K."/>
            <person name="Bills G."/>
            <person name="Bluhm B."/>
            <person name="Cannon C."/>
            <person name="Castanera R."/>
            <person name="Culley D."/>
            <person name="Daum C."/>
            <person name="Ezra D."/>
            <person name="Gonzalez J."/>
            <person name="Henrissat B."/>
            <person name="Kuo A."/>
            <person name="Liang C."/>
            <person name="Lipzen A."/>
            <person name="Lutzoni F."/>
            <person name="Magnuson J."/>
            <person name="Mondo S."/>
            <person name="Nolan M."/>
            <person name="Ohm R."/>
            <person name="Pangilinan J."/>
            <person name="Park H.-J."/>
            <person name="Ramirez L."/>
            <person name="Alfaro M."/>
            <person name="Sun H."/>
            <person name="Tritt A."/>
            <person name="Yoshinaga Y."/>
            <person name="Zwiers L.-H."/>
            <person name="Turgeon B."/>
            <person name="Goodwin S."/>
            <person name="Spatafora J."/>
            <person name="Crous P."/>
            <person name="Grigoriev I."/>
        </authorList>
    </citation>
    <scope>NUCLEOTIDE SEQUENCE</scope>
    <source>
        <strain evidence="3">CBS 262.69</strain>
    </source>
</reference>
<feature type="chain" id="PRO_5026048515" description="Inhibitor I9 domain-containing protein" evidence="2">
    <location>
        <begin position="21"/>
        <end position="97"/>
    </location>
</feature>
<evidence type="ECO:0000313" key="3">
    <source>
        <dbReference type="EMBL" id="KAF2397297.1"/>
    </source>
</evidence>
<dbReference type="AlphaFoldDB" id="A0A6G1HN87"/>
<dbReference type="SUPFAM" id="SSF54897">
    <property type="entry name" value="Protease propeptides/inhibitors"/>
    <property type="match status" value="1"/>
</dbReference>
<keyword evidence="2" id="KW-0732">Signal</keyword>
<organism evidence="3 4">
    <name type="scientific">Trichodelitschia bisporula</name>
    <dbReference type="NCBI Taxonomy" id="703511"/>
    <lineage>
        <taxon>Eukaryota</taxon>
        <taxon>Fungi</taxon>
        <taxon>Dikarya</taxon>
        <taxon>Ascomycota</taxon>
        <taxon>Pezizomycotina</taxon>
        <taxon>Dothideomycetes</taxon>
        <taxon>Dothideomycetes incertae sedis</taxon>
        <taxon>Phaeotrichales</taxon>
        <taxon>Phaeotrichaceae</taxon>
        <taxon>Trichodelitschia</taxon>
    </lineage>
</organism>
<evidence type="ECO:0000256" key="1">
    <source>
        <dbReference type="ARBA" id="ARBA00038069"/>
    </source>
</evidence>
<evidence type="ECO:0000313" key="4">
    <source>
        <dbReference type="Proteomes" id="UP000799640"/>
    </source>
</evidence>
<keyword evidence="4" id="KW-1185">Reference proteome</keyword>
<dbReference type="GO" id="GO:0004866">
    <property type="term" value="F:endopeptidase inhibitor activity"/>
    <property type="evidence" value="ECO:0007669"/>
    <property type="project" value="UniProtKB-ARBA"/>
</dbReference>
<proteinExistence type="inferred from homology"/>
<dbReference type="EMBL" id="ML996704">
    <property type="protein sequence ID" value="KAF2397297.1"/>
    <property type="molecule type" value="Genomic_DNA"/>
</dbReference>
<dbReference type="Proteomes" id="UP000799640">
    <property type="component" value="Unassembled WGS sequence"/>
</dbReference>
<evidence type="ECO:0000256" key="2">
    <source>
        <dbReference type="SAM" id="SignalP"/>
    </source>
</evidence>
<protein>
    <recommendedName>
        <fullName evidence="5">Inhibitor I9 domain-containing protein</fullName>
    </recommendedName>
</protein>
<comment type="similarity">
    <text evidence="1">Belongs to the protease inhibitor I9 family.</text>
</comment>
<dbReference type="OrthoDB" id="3888684at2759"/>
<dbReference type="InterPro" id="IPR052471">
    <property type="entry name" value="PBI_I9"/>
</dbReference>
<dbReference type="FunFam" id="3.30.70.80:FF:000005">
    <property type="entry name" value="Proteinase inhibitor I2B"/>
    <property type="match status" value="1"/>
</dbReference>
<dbReference type="PANTHER" id="PTHR28288:SF1">
    <property type="entry name" value="INHIBITOR I9 DOMAIN-CONTAINING PROTEIN"/>
    <property type="match status" value="1"/>
</dbReference>
<gene>
    <name evidence="3" type="ORF">EJ06DRAFT_169886</name>
</gene>
<dbReference type="Gene3D" id="3.30.70.80">
    <property type="entry name" value="Peptidase S8 propeptide/proteinase inhibitor I9"/>
    <property type="match status" value="1"/>
</dbReference>
<name>A0A6G1HN87_9PEZI</name>
<evidence type="ECO:0008006" key="5">
    <source>
        <dbReference type="Google" id="ProtNLM"/>
    </source>
</evidence>
<dbReference type="InterPro" id="IPR037045">
    <property type="entry name" value="S8pro/Inhibitor_I9_sf"/>
</dbReference>
<feature type="signal peptide" evidence="2">
    <location>
        <begin position="1"/>
        <end position="20"/>
    </location>
</feature>
<accession>A0A6G1HN87</accession>
<dbReference type="PANTHER" id="PTHR28288">
    <property type="entry name" value="PROTEASE B INHIBITOR 2"/>
    <property type="match status" value="1"/>
</dbReference>
<dbReference type="GO" id="GO:0042144">
    <property type="term" value="P:vacuole fusion, non-autophagic"/>
    <property type="evidence" value="ECO:0007669"/>
    <property type="project" value="TreeGrafter"/>
</dbReference>